<dbReference type="SUPFAM" id="SSF52540">
    <property type="entry name" value="P-loop containing nucleoside triphosphate hydrolases"/>
    <property type="match status" value="1"/>
</dbReference>
<evidence type="ECO:0000256" key="3">
    <source>
        <dbReference type="SAM" id="MobiDB-lite"/>
    </source>
</evidence>
<dbReference type="PANTHER" id="PTHR47957">
    <property type="entry name" value="ATP-DEPENDENT HELICASE HRQ1"/>
    <property type="match status" value="1"/>
</dbReference>
<dbReference type="Pfam" id="PF22982">
    <property type="entry name" value="WHD_HRQ1"/>
    <property type="match status" value="1"/>
</dbReference>
<dbReference type="InterPro" id="IPR001650">
    <property type="entry name" value="Helicase_C-like"/>
</dbReference>
<evidence type="ECO:0000256" key="2">
    <source>
        <dbReference type="ARBA" id="ARBA00022840"/>
    </source>
</evidence>
<accession>R9AHC3</accession>
<dbReference type="InterPro" id="IPR027417">
    <property type="entry name" value="P-loop_NTPase"/>
</dbReference>
<dbReference type="RefSeq" id="XP_009267792.1">
    <property type="nucleotide sequence ID" value="XM_009269517.1"/>
</dbReference>
<evidence type="ECO:0000313" key="7">
    <source>
        <dbReference type="Proteomes" id="UP000014064"/>
    </source>
</evidence>
<dbReference type="OMA" id="GAVHLHQ"/>
<dbReference type="InterPro" id="IPR018973">
    <property type="entry name" value="MZB"/>
</dbReference>
<dbReference type="PANTHER" id="PTHR47957:SF3">
    <property type="entry name" value="ATP-DEPENDENT HELICASE HRQ1"/>
    <property type="match status" value="1"/>
</dbReference>
<sequence length="1067" mass="120761">MKESYVPATDAIPNKPISKPRPKKKKKEKTLPGNVGTDGWPQHFINLDKTFKAVNTVLAFCSAQTALAATFDQILKSIEGLLKRELDLFDIAQIKAIIPDNLRFAYVNKSSINIHTEHKYFSGYGRDRNVDDVFIPPSTSSDVDDNDVSKQVLVLEFTDVRSLHSRQKQQRDVELNKAPTLTRGDTLKLIEKRNDRFKVAVNELLGAALETGDDPIQLVTSAAHQHVPAKPFMHPALKNALANKSLPIQRPSIEQVLDEFKQQEWFREQPIFLKTIPARQAVYSDWSFDIPDNIRLGLRSSLHVETLFAHQAQAIQILNEGRNVIVSTSTASGKSLIYTLPFLLSLDKDRDSTAFFVFPTKALAQDQNAKLRELVGSIEGMEDVVVDTFDGDTPHERRDELRETASLLFTNFDTLHHTMLPREDTWRHFFQNLKYVVIDELHYYSGVQGVHIAFVMRRLRRLCAALNNTSVQFISTSATIGNPIQHFRTLFGVDDVTLVDIDGAPTGQKEFLIWRPGLIDEMVPNGPRHNPMHEASQLLRYLVSRGIRTIVFCKHRKSCEMLMKNVRHELVVSGRMDLVNRVVSYRGGYNQEERRRIEKELFSGQLLGAVATNALELGIDVGALDAVICLGFPFSLSSLRQQIGRAGRARRDSLAVLIAESLPLDSYYSTYPEEIFSRSPTDVQVDLDNDVIFEPHLQCAADELPVSIDSDKVFFEEEQLRRVTLKALDRDREGWYHCDPRLRPYPSRFVKLRGNEESAYKVFNMHKNSESLIEQVQESRAIFELYEGGIFFNAGLAYQMYEVSHDTKTVRAKQVDVNFNTKPRYFTDVDPMETFRMRAIEGSTRRAFYGKIKISSHVFGYLKLRDFKVLDVVDLETSPYVRSTNGFWLDVPSNAMQIMTVKSINPAEAIQASQHALLSLTPLYAMSAEGDILTDEKKAQKEYKTNESKRKRPGRLIIFDAVGKASGVSMKAFEKISELLHHALDVILRCECELGCVGCVEGEVKDGQASTSKIGAIVVLSFLVGRQLSMDDVPDQAPFVQSQQFIYPDTIVQAETITNADVELEKQ</sequence>
<dbReference type="PROSITE" id="PS51194">
    <property type="entry name" value="HELICASE_CTER"/>
    <property type="match status" value="1"/>
</dbReference>
<proteinExistence type="predicted"/>
<dbReference type="SMART" id="SM01075">
    <property type="entry name" value="CDT1"/>
    <property type="match status" value="1"/>
</dbReference>
<dbReference type="GeneID" id="20377268"/>
<dbReference type="InterPro" id="IPR011545">
    <property type="entry name" value="DEAD/DEAH_box_helicase_dom"/>
</dbReference>
<dbReference type="Pfam" id="PF09369">
    <property type="entry name" value="MZB"/>
    <property type="match status" value="1"/>
</dbReference>
<dbReference type="InterPro" id="IPR014939">
    <property type="entry name" value="CDT1_Gemini-bd-like"/>
</dbReference>
<evidence type="ECO:0000259" key="4">
    <source>
        <dbReference type="PROSITE" id="PS51192"/>
    </source>
</evidence>
<dbReference type="EMBL" id="KE007230">
    <property type="protein sequence ID" value="EOR01530.1"/>
    <property type="molecule type" value="Genomic_DNA"/>
</dbReference>
<name>R9AHC3_WALI9</name>
<dbReference type="KEGG" id="wic:J056_004316"/>
<dbReference type="InterPro" id="IPR014001">
    <property type="entry name" value="Helicase_ATP-bd"/>
</dbReference>
<dbReference type="GO" id="GO:0003676">
    <property type="term" value="F:nucleic acid binding"/>
    <property type="evidence" value="ECO:0007669"/>
    <property type="project" value="InterPro"/>
</dbReference>
<organism evidence="6 7">
    <name type="scientific">Wallemia ichthyophaga (strain EXF-994 / CBS 113033)</name>
    <dbReference type="NCBI Taxonomy" id="1299270"/>
    <lineage>
        <taxon>Eukaryota</taxon>
        <taxon>Fungi</taxon>
        <taxon>Dikarya</taxon>
        <taxon>Basidiomycota</taxon>
        <taxon>Wallemiomycotina</taxon>
        <taxon>Wallemiomycetes</taxon>
        <taxon>Wallemiales</taxon>
        <taxon>Wallemiaceae</taxon>
        <taxon>Wallemia</taxon>
    </lineage>
</organism>
<dbReference type="Proteomes" id="UP000014064">
    <property type="component" value="Unassembled WGS sequence"/>
</dbReference>
<protein>
    <submittedName>
        <fullName evidence="6">Putative ATP-dependent helicase hrq1</fullName>
    </submittedName>
</protein>
<keyword evidence="7" id="KW-1185">Reference proteome</keyword>
<dbReference type="STRING" id="1299270.R9AHC3"/>
<dbReference type="GO" id="GO:0006289">
    <property type="term" value="P:nucleotide-excision repair"/>
    <property type="evidence" value="ECO:0007669"/>
    <property type="project" value="TreeGrafter"/>
</dbReference>
<feature type="compositionally biased region" description="Basic residues" evidence="3">
    <location>
        <begin position="18"/>
        <end position="28"/>
    </location>
</feature>
<dbReference type="Pfam" id="PF08839">
    <property type="entry name" value="CDT1"/>
    <property type="match status" value="1"/>
</dbReference>
<dbReference type="SMART" id="SM00490">
    <property type="entry name" value="HELICc"/>
    <property type="match status" value="1"/>
</dbReference>
<dbReference type="InterPro" id="IPR055227">
    <property type="entry name" value="HRQ1_WHD"/>
</dbReference>
<evidence type="ECO:0000256" key="1">
    <source>
        <dbReference type="ARBA" id="ARBA00022741"/>
    </source>
</evidence>
<dbReference type="OrthoDB" id="18781at2759"/>
<dbReference type="GO" id="GO:0005634">
    <property type="term" value="C:nucleus"/>
    <property type="evidence" value="ECO:0007669"/>
    <property type="project" value="TreeGrafter"/>
</dbReference>
<dbReference type="CDD" id="cd17923">
    <property type="entry name" value="DEXHc_Hrq1-like"/>
    <property type="match status" value="1"/>
</dbReference>
<evidence type="ECO:0000313" key="6">
    <source>
        <dbReference type="EMBL" id="EOR01530.1"/>
    </source>
</evidence>
<reference evidence="7" key="1">
    <citation type="journal article" date="2013" name="BMC Genomics">
        <title>Genome and transcriptome sequencing of the halophilic fungus Wallemia ichthyophaga: haloadaptations present and absent.</title>
        <authorList>
            <person name="Zajc J."/>
            <person name="Liu Y."/>
            <person name="Dai W."/>
            <person name="Yang Z."/>
            <person name="Hu J."/>
            <person name="Gostincar C."/>
            <person name="Gunde-Cimerman N."/>
        </authorList>
    </citation>
    <scope>NUCLEOTIDE SEQUENCE [LARGE SCALE GENOMIC DNA]</scope>
    <source>
        <strain evidence="7">EXF-994 / CBS 113033</strain>
    </source>
</reference>
<evidence type="ECO:0000259" key="5">
    <source>
        <dbReference type="PROSITE" id="PS51194"/>
    </source>
</evidence>
<dbReference type="eggNOG" id="KOG4150">
    <property type="taxonomic scope" value="Eukaryota"/>
</dbReference>
<keyword evidence="2" id="KW-0067">ATP-binding</keyword>
<keyword evidence="1" id="KW-0547">Nucleotide-binding</keyword>
<dbReference type="PROSITE" id="PS51192">
    <property type="entry name" value="HELICASE_ATP_BIND_1"/>
    <property type="match status" value="1"/>
</dbReference>
<feature type="domain" description="Helicase ATP-binding" evidence="4">
    <location>
        <begin position="315"/>
        <end position="498"/>
    </location>
</feature>
<dbReference type="GO" id="GO:0043138">
    <property type="term" value="F:3'-5' DNA helicase activity"/>
    <property type="evidence" value="ECO:0007669"/>
    <property type="project" value="TreeGrafter"/>
</dbReference>
<dbReference type="GO" id="GO:0036297">
    <property type="term" value="P:interstrand cross-link repair"/>
    <property type="evidence" value="ECO:0007669"/>
    <property type="project" value="TreeGrafter"/>
</dbReference>
<dbReference type="Pfam" id="PF00271">
    <property type="entry name" value="Helicase_C"/>
    <property type="match status" value="1"/>
</dbReference>
<dbReference type="SMART" id="SM00487">
    <property type="entry name" value="DEXDc"/>
    <property type="match status" value="1"/>
</dbReference>
<keyword evidence="6" id="KW-0378">Hydrolase</keyword>
<dbReference type="GO" id="GO:0005524">
    <property type="term" value="F:ATP binding"/>
    <property type="evidence" value="ECO:0007669"/>
    <property type="project" value="UniProtKB-KW"/>
</dbReference>
<feature type="domain" description="Helicase C-terminal" evidence="5">
    <location>
        <begin position="534"/>
        <end position="691"/>
    </location>
</feature>
<dbReference type="Gene3D" id="3.40.50.300">
    <property type="entry name" value="P-loop containing nucleotide triphosphate hydrolases"/>
    <property type="match status" value="2"/>
</dbReference>
<dbReference type="Pfam" id="PF00270">
    <property type="entry name" value="DEAD"/>
    <property type="match status" value="1"/>
</dbReference>
<gene>
    <name evidence="6" type="ORF">J056_004316</name>
</gene>
<keyword evidence="6" id="KW-0347">Helicase</keyword>
<feature type="region of interest" description="Disordered" evidence="3">
    <location>
        <begin position="1"/>
        <end position="34"/>
    </location>
</feature>
<dbReference type="CDD" id="cd18797">
    <property type="entry name" value="SF2_C_Hrq"/>
    <property type="match status" value="1"/>
</dbReference>
<dbReference type="AlphaFoldDB" id="R9AHC3"/>
<dbReference type="HOGENOM" id="CLU_000809_1_0_1"/>